<dbReference type="Proteomes" id="UP001589619">
    <property type="component" value="Unassembled WGS sequence"/>
</dbReference>
<dbReference type="RefSeq" id="WP_344902407.1">
    <property type="nucleotide sequence ID" value="NZ_BAAAYO010000001.1"/>
</dbReference>
<comment type="caution">
    <text evidence="5">The sequence shown here is derived from an EMBL/GenBank/DDBJ whole genome shotgun (WGS) entry which is preliminary data.</text>
</comment>
<evidence type="ECO:0000313" key="6">
    <source>
        <dbReference type="Proteomes" id="UP001589619"/>
    </source>
</evidence>
<proteinExistence type="predicted"/>
<dbReference type="PRINTS" id="PR00598">
    <property type="entry name" value="HTHMARR"/>
</dbReference>
<dbReference type="EMBL" id="JBHMAG010000012">
    <property type="protein sequence ID" value="MFB9753086.1"/>
    <property type="molecule type" value="Genomic_DNA"/>
</dbReference>
<protein>
    <submittedName>
        <fullName evidence="5">MarR family winged helix-turn-helix transcriptional regulator</fullName>
    </submittedName>
</protein>
<dbReference type="PROSITE" id="PS50995">
    <property type="entry name" value="HTH_MARR_2"/>
    <property type="match status" value="1"/>
</dbReference>
<keyword evidence="2" id="KW-0238">DNA-binding</keyword>
<keyword evidence="6" id="KW-1185">Reference proteome</keyword>
<evidence type="ECO:0000259" key="4">
    <source>
        <dbReference type="PROSITE" id="PS50995"/>
    </source>
</evidence>
<accession>A0ABV5VY01</accession>
<dbReference type="PANTHER" id="PTHR42756">
    <property type="entry name" value="TRANSCRIPTIONAL REGULATOR, MARR"/>
    <property type="match status" value="1"/>
</dbReference>
<dbReference type="InterPro" id="IPR023187">
    <property type="entry name" value="Tscrpt_reg_MarR-type_CS"/>
</dbReference>
<evidence type="ECO:0000256" key="2">
    <source>
        <dbReference type="ARBA" id="ARBA00023125"/>
    </source>
</evidence>
<evidence type="ECO:0000256" key="1">
    <source>
        <dbReference type="ARBA" id="ARBA00023015"/>
    </source>
</evidence>
<dbReference type="InterPro" id="IPR036390">
    <property type="entry name" value="WH_DNA-bd_sf"/>
</dbReference>
<dbReference type="InterPro" id="IPR000835">
    <property type="entry name" value="HTH_MarR-typ"/>
</dbReference>
<dbReference type="SMART" id="SM00347">
    <property type="entry name" value="HTH_MARR"/>
    <property type="match status" value="1"/>
</dbReference>
<dbReference type="InterPro" id="IPR036388">
    <property type="entry name" value="WH-like_DNA-bd_sf"/>
</dbReference>
<evidence type="ECO:0000256" key="3">
    <source>
        <dbReference type="ARBA" id="ARBA00023163"/>
    </source>
</evidence>
<reference evidence="5 6" key="1">
    <citation type="submission" date="2024-09" db="EMBL/GenBank/DDBJ databases">
        <authorList>
            <person name="Sun Q."/>
            <person name="Mori K."/>
        </authorList>
    </citation>
    <scope>NUCLEOTIDE SEQUENCE [LARGE SCALE GENOMIC DNA]</scope>
    <source>
        <strain evidence="5 6">JCM 12520</strain>
    </source>
</reference>
<organism evidence="5 6">
    <name type="scientific">Paenibacillus hodogayensis</name>
    <dbReference type="NCBI Taxonomy" id="279208"/>
    <lineage>
        <taxon>Bacteria</taxon>
        <taxon>Bacillati</taxon>
        <taxon>Bacillota</taxon>
        <taxon>Bacilli</taxon>
        <taxon>Bacillales</taxon>
        <taxon>Paenibacillaceae</taxon>
        <taxon>Paenibacillus</taxon>
    </lineage>
</organism>
<gene>
    <name evidence="5" type="ORF">ACFFNY_16090</name>
</gene>
<dbReference type="SUPFAM" id="SSF46785">
    <property type="entry name" value="Winged helix' DNA-binding domain"/>
    <property type="match status" value="1"/>
</dbReference>
<dbReference type="Pfam" id="PF01047">
    <property type="entry name" value="MarR"/>
    <property type="match status" value="1"/>
</dbReference>
<sequence>MNVNENNHELDLRLLRIYMKSVKSVFDVLKQDIHSYDLDMGAFHILEFLYHKGPHPIQKIGDKFSIPSGSVTYVVDKLEKKGLVHRELSPEDRRLVLVKLTDAGQELLDDIFPKHTSTIAHLFSVLTDEDKQQLTELLKKIGLHAAGLEGACSEKTRSKRQDS</sequence>
<dbReference type="PANTHER" id="PTHR42756:SF1">
    <property type="entry name" value="TRANSCRIPTIONAL REPRESSOR OF EMRAB OPERON"/>
    <property type="match status" value="1"/>
</dbReference>
<dbReference type="PROSITE" id="PS01117">
    <property type="entry name" value="HTH_MARR_1"/>
    <property type="match status" value="1"/>
</dbReference>
<keyword evidence="1" id="KW-0805">Transcription regulation</keyword>
<keyword evidence="3" id="KW-0804">Transcription</keyword>
<dbReference type="Gene3D" id="1.10.10.10">
    <property type="entry name" value="Winged helix-like DNA-binding domain superfamily/Winged helix DNA-binding domain"/>
    <property type="match status" value="1"/>
</dbReference>
<name>A0ABV5VY01_9BACL</name>
<evidence type="ECO:0000313" key="5">
    <source>
        <dbReference type="EMBL" id="MFB9753086.1"/>
    </source>
</evidence>
<feature type="domain" description="HTH marR-type" evidence="4">
    <location>
        <begin position="11"/>
        <end position="143"/>
    </location>
</feature>